<keyword evidence="3" id="KW-0472">Membrane</keyword>
<evidence type="ECO:0000256" key="3">
    <source>
        <dbReference type="ARBA" id="ARBA00023136"/>
    </source>
</evidence>
<dbReference type="InterPro" id="IPR013783">
    <property type="entry name" value="Ig-like_fold"/>
</dbReference>
<evidence type="ECO:0000259" key="6">
    <source>
        <dbReference type="PROSITE" id="PS50835"/>
    </source>
</evidence>
<dbReference type="PROSITE" id="PS50835">
    <property type="entry name" value="IG_LIKE"/>
    <property type="match status" value="2"/>
</dbReference>
<dbReference type="InterPro" id="IPR007110">
    <property type="entry name" value="Ig-like_dom"/>
</dbReference>
<dbReference type="Proteomes" id="UP001558613">
    <property type="component" value="Unassembled WGS sequence"/>
</dbReference>
<evidence type="ECO:0000256" key="2">
    <source>
        <dbReference type="ARBA" id="ARBA00022692"/>
    </source>
</evidence>
<feature type="compositionally biased region" description="Basic residues" evidence="4">
    <location>
        <begin position="231"/>
        <end position="242"/>
    </location>
</feature>
<dbReference type="SUPFAM" id="SSF48726">
    <property type="entry name" value="Immunoglobulin"/>
    <property type="match status" value="3"/>
</dbReference>
<comment type="subcellular location">
    <subcellularLocation>
        <location evidence="1">Membrane</location>
    </subcellularLocation>
</comment>
<feature type="signal peptide" evidence="5">
    <location>
        <begin position="1"/>
        <end position="21"/>
    </location>
</feature>
<dbReference type="Pfam" id="PF07686">
    <property type="entry name" value="V-set"/>
    <property type="match status" value="1"/>
</dbReference>
<dbReference type="InterPro" id="IPR036179">
    <property type="entry name" value="Ig-like_dom_sf"/>
</dbReference>
<evidence type="ECO:0000256" key="4">
    <source>
        <dbReference type="SAM" id="MobiDB-lite"/>
    </source>
</evidence>
<evidence type="ECO:0000256" key="1">
    <source>
        <dbReference type="ARBA" id="ARBA00004370"/>
    </source>
</evidence>
<keyword evidence="2" id="KW-0812">Transmembrane</keyword>
<feature type="chain" id="PRO_5046813028" description="Ig-like domain-containing protein" evidence="5">
    <location>
        <begin position="22"/>
        <end position="420"/>
    </location>
</feature>
<dbReference type="PANTHER" id="PTHR11860:SF87">
    <property type="entry name" value="CMRF35-LIKE MOLECULE 8"/>
    <property type="match status" value="1"/>
</dbReference>
<reference evidence="7 8" key="1">
    <citation type="submission" date="2023-09" db="EMBL/GenBank/DDBJ databases">
        <authorList>
            <person name="Wang M."/>
        </authorList>
    </citation>
    <scope>NUCLEOTIDE SEQUENCE [LARGE SCALE GENOMIC DNA]</scope>
    <source>
        <strain evidence="7">GT-2023</strain>
        <tissue evidence="7">Liver</tissue>
    </source>
</reference>
<protein>
    <recommendedName>
        <fullName evidence="6">Ig-like domain-containing protein</fullName>
    </recommendedName>
</protein>
<dbReference type="InterPro" id="IPR050671">
    <property type="entry name" value="CD300_family_receptors"/>
</dbReference>
<gene>
    <name evidence="7" type="ORF">QQF64_034487</name>
</gene>
<proteinExistence type="predicted"/>
<dbReference type="InterPro" id="IPR013106">
    <property type="entry name" value="Ig_V-set"/>
</dbReference>
<dbReference type="Gene3D" id="2.60.40.10">
    <property type="entry name" value="Immunoglobulins"/>
    <property type="match status" value="3"/>
</dbReference>
<evidence type="ECO:0000313" key="8">
    <source>
        <dbReference type="Proteomes" id="UP001558613"/>
    </source>
</evidence>
<evidence type="ECO:0000256" key="5">
    <source>
        <dbReference type="SAM" id="SignalP"/>
    </source>
</evidence>
<keyword evidence="8" id="KW-1185">Reference proteome</keyword>
<organism evidence="7 8">
    <name type="scientific">Cirrhinus molitorella</name>
    <name type="common">mud carp</name>
    <dbReference type="NCBI Taxonomy" id="172907"/>
    <lineage>
        <taxon>Eukaryota</taxon>
        <taxon>Metazoa</taxon>
        <taxon>Chordata</taxon>
        <taxon>Craniata</taxon>
        <taxon>Vertebrata</taxon>
        <taxon>Euteleostomi</taxon>
        <taxon>Actinopterygii</taxon>
        <taxon>Neopterygii</taxon>
        <taxon>Teleostei</taxon>
        <taxon>Ostariophysi</taxon>
        <taxon>Cypriniformes</taxon>
        <taxon>Cyprinidae</taxon>
        <taxon>Labeoninae</taxon>
        <taxon>Labeonini</taxon>
        <taxon>Cirrhinus</taxon>
    </lineage>
</organism>
<dbReference type="InterPro" id="IPR003599">
    <property type="entry name" value="Ig_sub"/>
</dbReference>
<comment type="caution">
    <text evidence="7">The sequence shown here is derived from an EMBL/GenBank/DDBJ whole genome shotgun (WGS) entry which is preliminary data.</text>
</comment>
<sequence>MAAYTTTKIFSTLIGFWLVLGVECVFGGSNHVTIPTGGSVTIPCYYDKKYTQQRKYWNSETAKSKTYTNTTEENLSVIDHPDQSLFTVTMRNLWSTKPYGRYYCAVEIEGKPTLTYDFYLQVQSAPDVSVVNRSVSGHEGGDISVQCLYSSRYLNKIKQFCRYEDRSCYTVGRTDTSQNSSVQISDDGRGSFTVLMTGLRLTDSGWYFCSAGETVIPVQLTVEGNTEKNTLRQRPKQGKHHIRDRDGSGTTDRIYSYPEDPVIYSNINDETPNDLSYYCTIDYIPGSEAVKLPAVQWENLQTSDSGYYWCAVEIGDYNVLDAGYYLYLTDKPKQWCRFKDKGCYTVGKTDTSQNSSVQIRENDGRRSFTVLMTGLRLNDSGWYFCTVGDLQVPVQLTITKPKREFITIPAATPSDSETDM</sequence>
<name>A0ABR3L4P3_9TELE</name>
<keyword evidence="5" id="KW-0732">Signal</keyword>
<dbReference type="PANTHER" id="PTHR11860">
    <property type="entry name" value="POLYMERIC-IMMUNOGLOBULIN RECEPTOR"/>
    <property type="match status" value="1"/>
</dbReference>
<feature type="region of interest" description="Disordered" evidence="4">
    <location>
        <begin position="226"/>
        <end position="251"/>
    </location>
</feature>
<evidence type="ECO:0000313" key="7">
    <source>
        <dbReference type="EMBL" id="KAL1247001.1"/>
    </source>
</evidence>
<feature type="domain" description="Ig-like" evidence="6">
    <location>
        <begin position="126"/>
        <end position="221"/>
    </location>
</feature>
<dbReference type="EMBL" id="JAYMGO010000029">
    <property type="protein sequence ID" value="KAL1247001.1"/>
    <property type="molecule type" value="Genomic_DNA"/>
</dbReference>
<accession>A0ABR3L4P3</accession>
<feature type="domain" description="Ig-like" evidence="6">
    <location>
        <begin position="37"/>
        <end position="115"/>
    </location>
</feature>
<dbReference type="SMART" id="SM00409">
    <property type="entry name" value="IG"/>
    <property type="match status" value="3"/>
</dbReference>